<feature type="domain" description="NAD-dependent epimerase/dehydratase" evidence="1">
    <location>
        <begin position="3"/>
        <end position="226"/>
    </location>
</feature>
<dbReference type="InterPro" id="IPR001509">
    <property type="entry name" value="Epimerase_deHydtase"/>
</dbReference>
<dbReference type="InterPro" id="IPR036291">
    <property type="entry name" value="NAD(P)-bd_dom_sf"/>
</dbReference>
<dbReference type="RefSeq" id="WP_076000840.1">
    <property type="nucleotide sequence ID" value="NZ_PKUS01000035.1"/>
</dbReference>
<protein>
    <submittedName>
        <fullName evidence="2">Epimerase</fullName>
    </submittedName>
</protein>
<gene>
    <name evidence="2" type="ORF">C0039_18415</name>
</gene>
<name>A0A2N5WY72_9GAMM</name>
<sequence>MRVLVIGGTGFLGYHATGELIERGHDVTVLGLPPAPAAGLFSEDVSVLLRDVSKLDDQELRALLSGFEAVVFAAGADDRTAPQAPAAKFFYEANVKSSVRVTAAAVRAGVQRFVLLGSYFTYFDREWPEMKLAEHHPYINSRKQQLELTTIVAGTDMALVVLELPYVFGSMPGAVPLWAPLVNYVRSGVPLYYTNGGSNMVSVHRVAEAIAGACERIDESRIFQVGDQNLSWTGFLQSLCAIIGREDDTVRIIEDARISRMSWVLDALHSVQGKEGGLHATHFSEVLVSNAFFNPSESRRALGYRRGGLKQAWRDTVMACPEGEMFGNWQKFSQSARRLFRRE</sequence>
<reference evidence="2 3" key="1">
    <citation type="submission" date="2018-01" db="EMBL/GenBank/DDBJ databases">
        <title>The draft genome sequence of Halioglobus lutimaris HF004.</title>
        <authorList>
            <person name="Du Z.-J."/>
            <person name="Shi M.-J."/>
        </authorList>
    </citation>
    <scope>NUCLEOTIDE SEQUENCE [LARGE SCALE GENOMIC DNA]</scope>
    <source>
        <strain evidence="2 3">HF004</strain>
    </source>
</reference>
<evidence type="ECO:0000313" key="2">
    <source>
        <dbReference type="EMBL" id="PLW67180.1"/>
    </source>
</evidence>
<dbReference type="EMBL" id="PKUS01000035">
    <property type="protein sequence ID" value="PLW67180.1"/>
    <property type="molecule type" value="Genomic_DNA"/>
</dbReference>
<dbReference type="AlphaFoldDB" id="A0A2N5WY72"/>
<dbReference type="Proteomes" id="UP000235005">
    <property type="component" value="Unassembled WGS sequence"/>
</dbReference>
<dbReference type="Gene3D" id="3.40.50.720">
    <property type="entry name" value="NAD(P)-binding Rossmann-like Domain"/>
    <property type="match status" value="1"/>
</dbReference>
<keyword evidence="3" id="KW-1185">Reference proteome</keyword>
<dbReference type="PANTHER" id="PTHR48079">
    <property type="entry name" value="PROTEIN YEEZ"/>
    <property type="match status" value="1"/>
</dbReference>
<evidence type="ECO:0000313" key="3">
    <source>
        <dbReference type="Proteomes" id="UP000235005"/>
    </source>
</evidence>
<proteinExistence type="predicted"/>
<dbReference type="PANTHER" id="PTHR48079:SF6">
    <property type="entry name" value="NAD(P)-BINDING DOMAIN-CONTAINING PROTEIN-RELATED"/>
    <property type="match status" value="1"/>
</dbReference>
<dbReference type="GO" id="GO:0004029">
    <property type="term" value="F:aldehyde dehydrogenase (NAD+) activity"/>
    <property type="evidence" value="ECO:0007669"/>
    <property type="project" value="TreeGrafter"/>
</dbReference>
<dbReference type="InterPro" id="IPR051783">
    <property type="entry name" value="NAD(P)-dependent_oxidoreduct"/>
</dbReference>
<accession>A0A2N5WY72</accession>
<dbReference type="Pfam" id="PF01370">
    <property type="entry name" value="Epimerase"/>
    <property type="match status" value="1"/>
</dbReference>
<comment type="caution">
    <text evidence="2">The sequence shown here is derived from an EMBL/GenBank/DDBJ whole genome shotgun (WGS) entry which is preliminary data.</text>
</comment>
<dbReference type="SUPFAM" id="SSF51735">
    <property type="entry name" value="NAD(P)-binding Rossmann-fold domains"/>
    <property type="match status" value="1"/>
</dbReference>
<dbReference type="GO" id="GO:0005737">
    <property type="term" value="C:cytoplasm"/>
    <property type="evidence" value="ECO:0007669"/>
    <property type="project" value="TreeGrafter"/>
</dbReference>
<evidence type="ECO:0000259" key="1">
    <source>
        <dbReference type="Pfam" id="PF01370"/>
    </source>
</evidence>
<dbReference type="OrthoDB" id="9776313at2"/>
<organism evidence="2 3">
    <name type="scientific">Pseudohalioglobus lutimaris</name>
    <dbReference type="NCBI Taxonomy" id="1737061"/>
    <lineage>
        <taxon>Bacteria</taxon>
        <taxon>Pseudomonadati</taxon>
        <taxon>Pseudomonadota</taxon>
        <taxon>Gammaproteobacteria</taxon>
        <taxon>Cellvibrionales</taxon>
        <taxon>Halieaceae</taxon>
        <taxon>Pseudohalioglobus</taxon>
    </lineage>
</organism>